<dbReference type="Proteomes" id="UP000192678">
    <property type="component" value="Unassembled WGS sequence"/>
</dbReference>
<evidence type="ECO:0000313" key="2">
    <source>
        <dbReference type="Proteomes" id="UP000192678"/>
    </source>
</evidence>
<dbReference type="STRING" id="475255.SAMN04488101_10130"/>
<dbReference type="EMBL" id="FWYB01000001">
    <property type="protein sequence ID" value="SMC51558.1"/>
    <property type="molecule type" value="Genomic_DNA"/>
</dbReference>
<dbReference type="RefSeq" id="WP_084286644.1">
    <property type="nucleotide sequence ID" value="NZ_FWYB01000001.1"/>
</dbReference>
<dbReference type="PROSITE" id="PS51257">
    <property type="entry name" value="PROKAR_LIPOPROTEIN"/>
    <property type="match status" value="1"/>
</dbReference>
<keyword evidence="2" id="KW-1185">Reference proteome</keyword>
<name>A0A1W1ZTZ8_9SPHI</name>
<reference evidence="1 2" key="1">
    <citation type="submission" date="2017-04" db="EMBL/GenBank/DDBJ databases">
        <authorList>
            <person name="Afonso C.L."/>
            <person name="Miller P.J."/>
            <person name="Scott M.A."/>
            <person name="Spackman E."/>
            <person name="Goraichik I."/>
            <person name="Dimitrov K.M."/>
            <person name="Suarez D.L."/>
            <person name="Swayne D.E."/>
        </authorList>
    </citation>
    <scope>NUCLEOTIDE SEQUENCE [LARGE SCALE GENOMIC DNA]</scope>
    <source>
        <strain evidence="1 2">DSM 19625</strain>
    </source>
</reference>
<sequence>MKKTLFVSGILLIFYGCNPAVKNQKNALNYFDLKGYFNKEAARLTKSNPEFIKTVTVNDSSETKKIRIADWSKELSIFSDADINRNAWKGLFKTNLTEEQDIYTSDDEKIPVKEISIARKNHRLQSIRIVMKSSNSLYSSADTLSYYPDSLYQIKKSQHIKLLSEKKYSITGSFK</sequence>
<proteinExistence type="predicted"/>
<organism evidence="1 2">
    <name type="scientific">Pedobacter nyackensis</name>
    <dbReference type="NCBI Taxonomy" id="475255"/>
    <lineage>
        <taxon>Bacteria</taxon>
        <taxon>Pseudomonadati</taxon>
        <taxon>Bacteroidota</taxon>
        <taxon>Sphingobacteriia</taxon>
        <taxon>Sphingobacteriales</taxon>
        <taxon>Sphingobacteriaceae</taxon>
        <taxon>Pedobacter</taxon>
    </lineage>
</organism>
<evidence type="ECO:0000313" key="1">
    <source>
        <dbReference type="EMBL" id="SMC51558.1"/>
    </source>
</evidence>
<protein>
    <submittedName>
        <fullName evidence="1">Uncharacterized protein</fullName>
    </submittedName>
</protein>
<gene>
    <name evidence="1" type="ORF">SAMN04488101_10130</name>
</gene>
<dbReference type="AlphaFoldDB" id="A0A1W1ZTZ8"/>
<dbReference type="OrthoDB" id="794757at2"/>
<accession>A0A1W1ZTZ8</accession>